<dbReference type="GO" id="GO:0004030">
    <property type="term" value="F:aldehyde dehydrogenase [NAD(P)+] activity"/>
    <property type="evidence" value="ECO:0007669"/>
    <property type="project" value="UniProtKB-ARBA"/>
</dbReference>
<proteinExistence type="inferred from homology"/>
<evidence type="ECO:0000313" key="7">
    <source>
        <dbReference type="EMBL" id="EPS63925.1"/>
    </source>
</evidence>
<dbReference type="InterPro" id="IPR015590">
    <property type="entry name" value="Aldehyde_DH_dom"/>
</dbReference>
<evidence type="ECO:0000256" key="2">
    <source>
        <dbReference type="ARBA" id="ARBA00023002"/>
    </source>
</evidence>
<feature type="domain" description="Aldehyde dehydrogenase" evidence="6">
    <location>
        <begin position="28"/>
        <end position="321"/>
    </location>
</feature>
<dbReference type="PROSITE" id="PS00687">
    <property type="entry name" value="ALDEHYDE_DEHYDR_GLU"/>
    <property type="match status" value="1"/>
</dbReference>
<dbReference type="FunFam" id="3.40.605.10:FF:000011">
    <property type="entry name" value="ALD5p Mitochondrial aldehyde dehydrogenase"/>
    <property type="match status" value="1"/>
</dbReference>
<dbReference type="InterPro" id="IPR016162">
    <property type="entry name" value="Ald_DH_N"/>
</dbReference>
<comment type="caution">
    <text evidence="7">The sequence shown here is derived from an EMBL/GenBank/DDBJ whole genome shotgun (WGS) entry which is preliminary data.</text>
</comment>
<dbReference type="Gene3D" id="3.40.309.10">
    <property type="entry name" value="Aldehyde Dehydrogenase, Chain A, domain 2"/>
    <property type="match status" value="1"/>
</dbReference>
<dbReference type="SUPFAM" id="SSF53720">
    <property type="entry name" value="ALDH-like"/>
    <property type="match status" value="1"/>
</dbReference>
<dbReference type="EMBL" id="AUSU01005152">
    <property type="protein sequence ID" value="EPS63925.1"/>
    <property type="molecule type" value="Genomic_DNA"/>
</dbReference>
<evidence type="ECO:0000256" key="3">
    <source>
        <dbReference type="ARBA" id="ARBA00023027"/>
    </source>
</evidence>
<gene>
    <name evidence="7" type="ORF">M569_10856</name>
</gene>
<organism evidence="7 8">
    <name type="scientific">Genlisea aurea</name>
    <dbReference type="NCBI Taxonomy" id="192259"/>
    <lineage>
        <taxon>Eukaryota</taxon>
        <taxon>Viridiplantae</taxon>
        <taxon>Streptophyta</taxon>
        <taxon>Embryophyta</taxon>
        <taxon>Tracheophyta</taxon>
        <taxon>Spermatophyta</taxon>
        <taxon>Magnoliopsida</taxon>
        <taxon>eudicotyledons</taxon>
        <taxon>Gunneridae</taxon>
        <taxon>Pentapetalae</taxon>
        <taxon>asterids</taxon>
        <taxon>lamiids</taxon>
        <taxon>Lamiales</taxon>
        <taxon>Lentibulariaceae</taxon>
        <taxon>Genlisea</taxon>
    </lineage>
</organism>
<evidence type="ECO:0000313" key="8">
    <source>
        <dbReference type="Proteomes" id="UP000015453"/>
    </source>
</evidence>
<protein>
    <submittedName>
        <fullName evidence="7">Alcohol dehydrogenase</fullName>
    </submittedName>
</protein>
<keyword evidence="8" id="KW-1185">Reference proteome</keyword>
<sequence length="321" mass="34349">MGSEKEYGDGDIIPHIKFTKLFINGRFVDSLSGKTFETVDPRNEEVIAEISEGDKADVDLAVIAARQAFDRGPWPRLPGSKRRNVLLKLADLIEQHAEELAALDSIDAGKLFTIGKYGDIPAAVETIRYFAGAADKIHGTTVKMSREMQGYTLCEPIGVVGVIIPWNFPTQMFVMKVGAALAAGCTVVVKPAEQTPLSALFYAHLAQQAGIPDGVLNVVTGYGHTAGAAVSFTGSTQVGQLVMQAAAASNLKPVTLELGGKSPFIVFDDVDDVDKGEICAAASRVFVQEGIHDEFAAKLKEKAKSWIIGDPFDRSSQLGPQ</sequence>
<evidence type="ECO:0000256" key="4">
    <source>
        <dbReference type="PROSITE-ProRule" id="PRU10007"/>
    </source>
</evidence>
<dbReference type="InterPro" id="IPR029510">
    <property type="entry name" value="Ald_DH_CS_GLU"/>
</dbReference>
<keyword evidence="3" id="KW-0520">NAD</keyword>
<feature type="active site" evidence="4">
    <location>
        <position position="257"/>
    </location>
</feature>
<keyword evidence="2 5" id="KW-0560">Oxidoreductase</keyword>
<comment type="similarity">
    <text evidence="1 5">Belongs to the aldehyde dehydrogenase family.</text>
</comment>
<reference evidence="7 8" key="1">
    <citation type="journal article" date="2013" name="BMC Genomics">
        <title>The miniature genome of a carnivorous plant Genlisea aurea contains a low number of genes and short non-coding sequences.</title>
        <authorList>
            <person name="Leushkin E.V."/>
            <person name="Sutormin R.A."/>
            <person name="Nabieva E.R."/>
            <person name="Penin A.A."/>
            <person name="Kondrashov A.S."/>
            <person name="Logacheva M.D."/>
        </authorList>
    </citation>
    <scope>NUCLEOTIDE SEQUENCE [LARGE SCALE GENOMIC DNA]</scope>
</reference>
<dbReference type="Proteomes" id="UP000015453">
    <property type="component" value="Unassembled WGS sequence"/>
</dbReference>
<feature type="non-terminal residue" evidence="7">
    <location>
        <position position="321"/>
    </location>
</feature>
<evidence type="ECO:0000256" key="5">
    <source>
        <dbReference type="RuleBase" id="RU003345"/>
    </source>
</evidence>
<evidence type="ECO:0000256" key="1">
    <source>
        <dbReference type="ARBA" id="ARBA00009986"/>
    </source>
</evidence>
<accession>S8CAQ6</accession>
<dbReference type="OrthoDB" id="310895at2759"/>
<dbReference type="Gene3D" id="3.40.605.10">
    <property type="entry name" value="Aldehyde Dehydrogenase, Chain A, domain 1"/>
    <property type="match status" value="1"/>
</dbReference>
<dbReference type="InterPro" id="IPR016161">
    <property type="entry name" value="Ald_DH/histidinol_DH"/>
</dbReference>
<dbReference type="PANTHER" id="PTHR11699">
    <property type="entry name" value="ALDEHYDE DEHYDROGENASE-RELATED"/>
    <property type="match status" value="1"/>
</dbReference>
<dbReference type="InterPro" id="IPR016163">
    <property type="entry name" value="Ald_DH_C"/>
</dbReference>
<dbReference type="AlphaFoldDB" id="S8CAQ6"/>
<evidence type="ECO:0000259" key="6">
    <source>
        <dbReference type="Pfam" id="PF00171"/>
    </source>
</evidence>
<name>S8CAQ6_9LAMI</name>
<dbReference type="Pfam" id="PF00171">
    <property type="entry name" value="Aldedh"/>
    <property type="match status" value="1"/>
</dbReference>